<dbReference type="RefSeq" id="WP_106452200.1">
    <property type="nucleotide sequence ID" value="NZ_PXYH01000003.1"/>
</dbReference>
<dbReference type="InterPro" id="IPR018060">
    <property type="entry name" value="HTH_AraC"/>
</dbReference>
<dbReference type="SUPFAM" id="SSF46689">
    <property type="entry name" value="Homeodomain-like"/>
    <property type="match status" value="2"/>
</dbReference>
<comment type="caution">
    <text evidence="6">The sequence shown here is derived from an EMBL/GenBank/DDBJ whole genome shotgun (WGS) entry which is preliminary data.</text>
</comment>
<protein>
    <submittedName>
        <fullName evidence="6">AraC family transcriptional regulator</fullName>
    </submittedName>
</protein>
<dbReference type="PANTHER" id="PTHR43280">
    <property type="entry name" value="ARAC-FAMILY TRANSCRIPTIONAL REGULATOR"/>
    <property type="match status" value="1"/>
</dbReference>
<dbReference type="PROSITE" id="PS00041">
    <property type="entry name" value="HTH_ARAC_FAMILY_1"/>
    <property type="match status" value="1"/>
</dbReference>
<dbReference type="GO" id="GO:0003700">
    <property type="term" value="F:DNA-binding transcription factor activity"/>
    <property type="evidence" value="ECO:0007669"/>
    <property type="project" value="InterPro"/>
</dbReference>
<evidence type="ECO:0000256" key="4">
    <source>
        <dbReference type="ARBA" id="ARBA00023163"/>
    </source>
</evidence>
<evidence type="ECO:0000313" key="7">
    <source>
        <dbReference type="Proteomes" id="UP000242181"/>
    </source>
</evidence>
<dbReference type="Pfam" id="PF02311">
    <property type="entry name" value="AraC_binding"/>
    <property type="match status" value="1"/>
</dbReference>
<keyword evidence="7" id="KW-1185">Reference proteome</keyword>
<organism evidence="6 7">
    <name type="scientific">Zobellella taiwanensis</name>
    <dbReference type="NCBI Taxonomy" id="347535"/>
    <lineage>
        <taxon>Bacteria</taxon>
        <taxon>Pseudomonadati</taxon>
        <taxon>Pseudomonadota</taxon>
        <taxon>Gammaproteobacteria</taxon>
        <taxon>Aeromonadales</taxon>
        <taxon>Aeromonadaceae</taxon>
        <taxon>Zobellella</taxon>
    </lineage>
</organism>
<feature type="domain" description="HTH araC/xylS-type" evidence="5">
    <location>
        <begin position="180"/>
        <end position="278"/>
    </location>
</feature>
<dbReference type="Proteomes" id="UP000242181">
    <property type="component" value="Unassembled WGS sequence"/>
</dbReference>
<dbReference type="CDD" id="cd02208">
    <property type="entry name" value="cupin_RmlC-like"/>
    <property type="match status" value="1"/>
</dbReference>
<keyword evidence="3" id="KW-0010">Activator</keyword>
<dbReference type="InterPro" id="IPR003313">
    <property type="entry name" value="AraC-bd"/>
</dbReference>
<reference evidence="6 7" key="1">
    <citation type="submission" date="2018-03" db="EMBL/GenBank/DDBJ databases">
        <title>The draft genome of Zobellella taiwanensis JCM 13381.</title>
        <authorList>
            <person name="Liu L."/>
            <person name="Li L."/>
            <person name="Wang T."/>
            <person name="Zhang X."/>
            <person name="Liang L."/>
        </authorList>
    </citation>
    <scope>NUCLEOTIDE SEQUENCE [LARGE SCALE GENOMIC DNA]</scope>
    <source>
        <strain evidence="6 7">JCM 13381</strain>
    </source>
</reference>
<name>A0A2P7R9D0_9GAMM</name>
<dbReference type="InterPro" id="IPR020449">
    <property type="entry name" value="Tscrpt_reg_AraC-type_HTH"/>
</dbReference>
<accession>A0A2P7R9D0</accession>
<evidence type="ECO:0000259" key="5">
    <source>
        <dbReference type="PROSITE" id="PS01124"/>
    </source>
</evidence>
<dbReference type="Gene3D" id="1.10.10.60">
    <property type="entry name" value="Homeodomain-like"/>
    <property type="match status" value="2"/>
</dbReference>
<evidence type="ECO:0000256" key="3">
    <source>
        <dbReference type="ARBA" id="ARBA00023159"/>
    </source>
</evidence>
<evidence type="ECO:0000256" key="1">
    <source>
        <dbReference type="ARBA" id="ARBA00023015"/>
    </source>
</evidence>
<dbReference type="InterPro" id="IPR018062">
    <property type="entry name" value="HTH_AraC-typ_CS"/>
</dbReference>
<sequence>MIQHFVSGKRRGRLELEQPAELMYLCLADAGDTRLPRAMHRHDDRVEIVFIREGSGTHIIDGRAYHTGRGDLLIYNSGVLHDESANPNEGMSVYCCAFTNLKLRGLPKNTLSRGRVRIPTGERHGEFDSLFGLLHAQIRSEHRLSLACCDHLLQALLLMVSSLIDEQDAEEAEARYELGESVKRYIDRHYQDELDLGRLSEALNISPYYLAHRFRQSVGCSPIQYLIRRRIGEAQTLLINTGLSVTDIALMVGYDNPNYFNTAFRKVVGIPPGRYRRQYLE</sequence>
<dbReference type="SMART" id="SM00342">
    <property type="entry name" value="HTH_ARAC"/>
    <property type="match status" value="1"/>
</dbReference>
<dbReference type="InterPro" id="IPR037923">
    <property type="entry name" value="HTH-like"/>
</dbReference>
<dbReference type="EMBL" id="PXYH01000003">
    <property type="protein sequence ID" value="PSJ46836.1"/>
    <property type="molecule type" value="Genomic_DNA"/>
</dbReference>
<dbReference type="PANTHER" id="PTHR43280:SF28">
    <property type="entry name" value="HTH-TYPE TRANSCRIPTIONAL ACTIVATOR RHAS"/>
    <property type="match status" value="1"/>
</dbReference>
<dbReference type="GO" id="GO:0043565">
    <property type="term" value="F:sequence-specific DNA binding"/>
    <property type="evidence" value="ECO:0007669"/>
    <property type="project" value="InterPro"/>
</dbReference>
<proteinExistence type="predicted"/>
<keyword evidence="2" id="KW-0238">DNA-binding</keyword>
<evidence type="ECO:0000256" key="2">
    <source>
        <dbReference type="ARBA" id="ARBA00023125"/>
    </source>
</evidence>
<dbReference type="Pfam" id="PF12833">
    <property type="entry name" value="HTH_18"/>
    <property type="match status" value="1"/>
</dbReference>
<dbReference type="PRINTS" id="PR00032">
    <property type="entry name" value="HTHARAC"/>
</dbReference>
<gene>
    <name evidence="6" type="ORF">C7I36_02715</name>
</gene>
<dbReference type="Gene3D" id="2.60.120.10">
    <property type="entry name" value="Jelly Rolls"/>
    <property type="match status" value="1"/>
</dbReference>
<dbReference type="PROSITE" id="PS01124">
    <property type="entry name" value="HTH_ARAC_FAMILY_2"/>
    <property type="match status" value="1"/>
</dbReference>
<evidence type="ECO:0000313" key="6">
    <source>
        <dbReference type="EMBL" id="PSJ46836.1"/>
    </source>
</evidence>
<dbReference type="SUPFAM" id="SSF51215">
    <property type="entry name" value="Regulatory protein AraC"/>
    <property type="match status" value="1"/>
</dbReference>
<dbReference type="OrthoDB" id="9809338at2"/>
<dbReference type="InterPro" id="IPR009057">
    <property type="entry name" value="Homeodomain-like_sf"/>
</dbReference>
<keyword evidence="4" id="KW-0804">Transcription</keyword>
<dbReference type="AlphaFoldDB" id="A0A2P7R9D0"/>
<dbReference type="InterPro" id="IPR014710">
    <property type="entry name" value="RmlC-like_jellyroll"/>
</dbReference>
<keyword evidence="1" id="KW-0805">Transcription regulation</keyword>